<evidence type="ECO:0000313" key="4">
    <source>
        <dbReference type="Proteomes" id="UP000241690"/>
    </source>
</evidence>
<evidence type="ECO:0000256" key="1">
    <source>
        <dbReference type="ARBA" id="ARBA00023242"/>
    </source>
</evidence>
<dbReference type="PANTHER" id="PTHR38111:SF11">
    <property type="entry name" value="TRANSCRIPTION FACTOR DOMAIN-CONTAINING PROTEIN-RELATED"/>
    <property type="match status" value="1"/>
</dbReference>
<dbReference type="GO" id="GO:0000981">
    <property type="term" value="F:DNA-binding transcription factor activity, RNA polymerase II-specific"/>
    <property type="evidence" value="ECO:0007669"/>
    <property type="project" value="InterPro"/>
</dbReference>
<evidence type="ECO:0000259" key="2">
    <source>
        <dbReference type="PROSITE" id="PS50048"/>
    </source>
</evidence>
<dbReference type="CDD" id="cd00067">
    <property type="entry name" value="GAL4"/>
    <property type="match status" value="1"/>
</dbReference>
<accession>A0A2T3ZS10</accession>
<dbReference type="SMART" id="SM00066">
    <property type="entry name" value="GAL4"/>
    <property type="match status" value="1"/>
</dbReference>
<protein>
    <recommendedName>
        <fullName evidence="2">Zn(2)-C6 fungal-type domain-containing protein</fullName>
    </recommendedName>
</protein>
<keyword evidence="1" id="KW-0539">Nucleus</keyword>
<dbReference type="AlphaFoldDB" id="A0A2T3ZS10"/>
<dbReference type="GO" id="GO:0008270">
    <property type="term" value="F:zinc ion binding"/>
    <property type="evidence" value="ECO:0007669"/>
    <property type="project" value="InterPro"/>
</dbReference>
<dbReference type="EMBL" id="KZ679713">
    <property type="protein sequence ID" value="PTB47603.1"/>
    <property type="molecule type" value="Genomic_DNA"/>
</dbReference>
<keyword evidence="4" id="KW-1185">Reference proteome</keyword>
<name>A0A2T3ZS10_TRIHA</name>
<dbReference type="Gene3D" id="4.10.240.10">
    <property type="entry name" value="Zn(2)-C6 fungal-type DNA-binding domain"/>
    <property type="match status" value="1"/>
</dbReference>
<reference evidence="3 4" key="1">
    <citation type="submission" date="2016-07" db="EMBL/GenBank/DDBJ databases">
        <title>Multiple horizontal gene transfer events from other fungi enriched the ability of initially mycotrophic Trichoderma (Ascomycota) to feed on dead plant biomass.</title>
        <authorList>
            <consortium name="DOE Joint Genome Institute"/>
            <person name="Aerts A."/>
            <person name="Atanasova L."/>
            <person name="Chenthamara K."/>
            <person name="Zhang J."/>
            <person name="Grujic M."/>
            <person name="Henrissat B."/>
            <person name="Kuo A."/>
            <person name="Salamov A."/>
            <person name="Lipzen A."/>
            <person name="Labutti K."/>
            <person name="Barry K."/>
            <person name="Miao Y."/>
            <person name="Rahimi M.J."/>
            <person name="Shen Q."/>
            <person name="Grigoriev I.V."/>
            <person name="Kubicek C.P."/>
            <person name="Druzhinina I.S."/>
        </authorList>
    </citation>
    <scope>NUCLEOTIDE SEQUENCE [LARGE SCALE GENOMIC DNA]</scope>
    <source>
        <strain evidence="3 4">CBS 226.95</strain>
    </source>
</reference>
<dbReference type="Pfam" id="PF00172">
    <property type="entry name" value="Zn_clus"/>
    <property type="match status" value="1"/>
</dbReference>
<dbReference type="PROSITE" id="PS50048">
    <property type="entry name" value="ZN2_CY6_FUNGAL_2"/>
    <property type="match status" value="1"/>
</dbReference>
<dbReference type="STRING" id="983964.A0A2T3ZS10"/>
<proteinExistence type="predicted"/>
<dbReference type="Proteomes" id="UP000241690">
    <property type="component" value="Unassembled WGS sequence"/>
</dbReference>
<gene>
    <name evidence="3" type="ORF">M431DRAFT_488464</name>
</gene>
<evidence type="ECO:0000313" key="3">
    <source>
        <dbReference type="EMBL" id="PTB47603.1"/>
    </source>
</evidence>
<organism evidence="3 4">
    <name type="scientific">Trichoderma harzianum CBS 226.95</name>
    <dbReference type="NCBI Taxonomy" id="983964"/>
    <lineage>
        <taxon>Eukaryota</taxon>
        <taxon>Fungi</taxon>
        <taxon>Dikarya</taxon>
        <taxon>Ascomycota</taxon>
        <taxon>Pezizomycotina</taxon>
        <taxon>Sordariomycetes</taxon>
        <taxon>Hypocreomycetidae</taxon>
        <taxon>Hypocreales</taxon>
        <taxon>Hypocreaceae</taxon>
        <taxon>Trichoderma</taxon>
    </lineage>
</organism>
<dbReference type="PANTHER" id="PTHR38111">
    <property type="entry name" value="ZN(2)-C6 FUNGAL-TYPE DOMAIN-CONTAINING PROTEIN-RELATED"/>
    <property type="match status" value="1"/>
</dbReference>
<feature type="domain" description="Zn(2)-C6 fungal-type" evidence="2">
    <location>
        <begin position="8"/>
        <end position="37"/>
    </location>
</feature>
<dbReference type="GeneID" id="36625132"/>
<sequence>MGVTLSNRCQSCARRKIKCDENWPVCGYCKRKGFECSGQPTNRFVYIRAPNSVKPFISEESCVMPDPVHQPKSAICPSLRNEADVSIAQLIAVIDASKDMNLDALLSKRSFTLLPRYMIGNQVLCNAVRFMVSCYTNHQRGIFPQELFDRRAYSQALGSLAQALQSPSNGITTPVLAAISIIHRVVTTYEPEAETSHNKHLEGINAIMAARGPPDLDDDLDVSLMFDNFRLLNMHSLLYGRPNVYHMSDWQTVMSKALDCHMIESKSATEIFRLSARLCRWCRLVSKLRTAQQTKNSRKALALAEDISNETTLEMNSVRILDHLQVTEMRDRGVPVEQVDPLSPFLTYYQFPNPEDALSFVLYATVRIGICRIANQAMSITAIWDPVAELEITGLSHRIAKCIRYFREFKPLEGAGIVVPLVLAFEACNGQEREFIINALYEFEDHKEQLQDRWNAERIINWAKTITGR</sequence>
<dbReference type="InterPro" id="IPR053178">
    <property type="entry name" value="Osmoadaptation_assoc"/>
</dbReference>
<dbReference type="InterPro" id="IPR001138">
    <property type="entry name" value="Zn2Cys6_DnaBD"/>
</dbReference>
<dbReference type="RefSeq" id="XP_024767280.1">
    <property type="nucleotide sequence ID" value="XM_024916563.1"/>
</dbReference>
<dbReference type="InterPro" id="IPR036864">
    <property type="entry name" value="Zn2-C6_fun-type_DNA-bd_sf"/>
</dbReference>
<dbReference type="SUPFAM" id="SSF57701">
    <property type="entry name" value="Zn2/Cys6 DNA-binding domain"/>
    <property type="match status" value="1"/>
</dbReference>